<sequence length="220" mass="26233">SEKECADEIRKSKYACFNEEYQMTHDPCLVYSFDKDLDNQFERDMDMFSCEVHAFDAERVTEAEHVQRTEFWREHAWTIGEFPYDKPLQGSEIQRRRSLDYITAALNHRSREIKLLKSDLEGREWILLRQLITNAHLMDVRQVAVRLHVPTNINQMTGESRHEYFAKLYQVFQGLNCAGYKYVLGRPIRYYKGVLRVPEMSNQTFYPAYEVNWVKVLQKS</sequence>
<dbReference type="PANTHER" id="PTHR32026">
    <property type="entry name" value="METHYLTRANSFERASE-LIKE PROTEIN 24"/>
    <property type="match status" value="1"/>
</dbReference>
<evidence type="ECO:0000313" key="3">
    <source>
        <dbReference type="Proteomes" id="UP001381693"/>
    </source>
</evidence>
<comment type="caution">
    <text evidence="2">The sequence shown here is derived from an EMBL/GenBank/DDBJ whole genome shotgun (WGS) entry which is preliminary data.</text>
</comment>
<accession>A0AAN8XLA2</accession>
<name>A0AAN8XLA2_HALRR</name>
<dbReference type="InterPro" id="IPR025714">
    <property type="entry name" value="Methyltranfer_dom"/>
</dbReference>
<dbReference type="Pfam" id="PF13383">
    <property type="entry name" value="Methyltransf_22"/>
    <property type="match status" value="1"/>
</dbReference>
<dbReference type="AlphaFoldDB" id="A0AAN8XLA2"/>
<protein>
    <recommendedName>
        <fullName evidence="1">Methyltransferase domain-containing protein</fullName>
    </recommendedName>
</protein>
<dbReference type="EMBL" id="JAXCGZ010001959">
    <property type="protein sequence ID" value="KAK7084866.1"/>
    <property type="molecule type" value="Genomic_DNA"/>
</dbReference>
<feature type="non-terminal residue" evidence="2">
    <location>
        <position position="1"/>
    </location>
</feature>
<evidence type="ECO:0000313" key="2">
    <source>
        <dbReference type="EMBL" id="KAK7084866.1"/>
    </source>
</evidence>
<dbReference type="Proteomes" id="UP001381693">
    <property type="component" value="Unassembled WGS sequence"/>
</dbReference>
<gene>
    <name evidence="2" type="ORF">SK128_002480</name>
</gene>
<evidence type="ECO:0000259" key="1">
    <source>
        <dbReference type="Pfam" id="PF13383"/>
    </source>
</evidence>
<dbReference type="InterPro" id="IPR026913">
    <property type="entry name" value="METTL24"/>
</dbReference>
<reference evidence="2 3" key="1">
    <citation type="submission" date="2023-11" db="EMBL/GenBank/DDBJ databases">
        <title>Halocaridina rubra genome assembly.</title>
        <authorList>
            <person name="Smith C."/>
        </authorList>
    </citation>
    <scope>NUCLEOTIDE SEQUENCE [LARGE SCALE GENOMIC DNA]</scope>
    <source>
        <strain evidence="2">EP-1</strain>
        <tissue evidence="2">Whole</tissue>
    </source>
</reference>
<dbReference type="PANTHER" id="PTHR32026:SF10">
    <property type="entry name" value="METHYLTRANSFERASE-LIKE PROTEIN 24-RELATED"/>
    <property type="match status" value="1"/>
</dbReference>
<feature type="domain" description="Methyltransferase" evidence="1">
    <location>
        <begin position="13"/>
        <end position="165"/>
    </location>
</feature>
<keyword evidence="3" id="KW-1185">Reference proteome</keyword>
<organism evidence="2 3">
    <name type="scientific">Halocaridina rubra</name>
    <name type="common">Hawaiian red shrimp</name>
    <dbReference type="NCBI Taxonomy" id="373956"/>
    <lineage>
        <taxon>Eukaryota</taxon>
        <taxon>Metazoa</taxon>
        <taxon>Ecdysozoa</taxon>
        <taxon>Arthropoda</taxon>
        <taxon>Crustacea</taxon>
        <taxon>Multicrustacea</taxon>
        <taxon>Malacostraca</taxon>
        <taxon>Eumalacostraca</taxon>
        <taxon>Eucarida</taxon>
        <taxon>Decapoda</taxon>
        <taxon>Pleocyemata</taxon>
        <taxon>Caridea</taxon>
        <taxon>Atyoidea</taxon>
        <taxon>Atyidae</taxon>
        <taxon>Halocaridina</taxon>
    </lineage>
</organism>
<proteinExistence type="predicted"/>